<dbReference type="Pfam" id="PF00356">
    <property type="entry name" value="LacI"/>
    <property type="match status" value="1"/>
</dbReference>
<dbReference type="InterPro" id="IPR001761">
    <property type="entry name" value="Peripla_BP/Lac1_sug-bd_dom"/>
</dbReference>
<feature type="domain" description="HTH lacI-type" evidence="5">
    <location>
        <begin position="6"/>
        <end position="63"/>
    </location>
</feature>
<organism evidence="6 7">
    <name type="scientific">Vibrio neptunius</name>
    <dbReference type="NCBI Taxonomy" id="170651"/>
    <lineage>
        <taxon>Bacteria</taxon>
        <taxon>Pseudomonadati</taxon>
        <taxon>Pseudomonadota</taxon>
        <taxon>Gammaproteobacteria</taxon>
        <taxon>Vibrionales</taxon>
        <taxon>Vibrionaceae</taxon>
        <taxon>Vibrio</taxon>
    </lineage>
</organism>
<evidence type="ECO:0000256" key="4">
    <source>
        <dbReference type="ARBA" id="ARBA00023163"/>
    </source>
</evidence>
<dbReference type="PANTHER" id="PTHR30146:SF45">
    <property type="entry name" value="CATABOLITE REPRESSOR_ACTIVATOR"/>
    <property type="match status" value="1"/>
</dbReference>
<dbReference type="CDD" id="cd01392">
    <property type="entry name" value="HTH_LacI"/>
    <property type="match status" value="1"/>
</dbReference>
<dbReference type="Proteomes" id="UP000779070">
    <property type="component" value="Unassembled WGS sequence"/>
</dbReference>
<keyword evidence="3 6" id="KW-0238">DNA-binding</keyword>
<dbReference type="SUPFAM" id="SSF47413">
    <property type="entry name" value="lambda repressor-like DNA-binding domains"/>
    <property type="match status" value="1"/>
</dbReference>
<dbReference type="SMART" id="SM00354">
    <property type="entry name" value="HTH_LACI"/>
    <property type="match status" value="1"/>
</dbReference>
<dbReference type="Pfam" id="PF00532">
    <property type="entry name" value="Peripla_BP_1"/>
    <property type="match status" value="1"/>
</dbReference>
<keyword evidence="4" id="KW-0804">Transcription</keyword>
<evidence type="ECO:0000256" key="1">
    <source>
        <dbReference type="ARBA" id="ARBA00022491"/>
    </source>
</evidence>
<comment type="caution">
    <text evidence="6">The sequence shown here is derived from an EMBL/GenBank/DDBJ whole genome shotgun (WGS) entry which is preliminary data.</text>
</comment>
<dbReference type="InterPro" id="IPR000843">
    <property type="entry name" value="HTH_LacI"/>
</dbReference>
<evidence type="ECO:0000313" key="6">
    <source>
        <dbReference type="EMBL" id="MBN3577776.1"/>
    </source>
</evidence>
<dbReference type="Gene3D" id="1.10.260.40">
    <property type="entry name" value="lambda repressor-like DNA-binding domains"/>
    <property type="match status" value="1"/>
</dbReference>
<keyword evidence="1" id="KW-0678">Repressor</keyword>
<dbReference type="GO" id="GO:0003677">
    <property type="term" value="F:DNA binding"/>
    <property type="evidence" value="ECO:0007669"/>
    <property type="project" value="UniProtKB-KW"/>
</dbReference>
<dbReference type="SUPFAM" id="SSF53822">
    <property type="entry name" value="Periplasmic binding protein-like I"/>
    <property type="match status" value="1"/>
</dbReference>
<keyword evidence="2" id="KW-0805">Transcription regulation</keyword>
<dbReference type="PANTHER" id="PTHR30146">
    <property type="entry name" value="LACI-RELATED TRANSCRIPTIONAL REPRESSOR"/>
    <property type="match status" value="1"/>
</dbReference>
<evidence type="ECO:0000256" key="2">
    <source>
        <dbReference type="ARBA" id="ARBA00023015"/>
    </source>
</evidence>
<gene>
    <name evidence="6" type="ORF">JYA62_08800</name>
</gene>
<dbReference type="InterPro" id="IPR028082">
    <property type="entry name" value="Peripla_BP_I"/>
</dbReference>
<dbReference type="PROSITE" id="PS00356">
    <property type="entry name" value="HTH_LACI_1"/>
    <property type="match status" value="1"/>
</dbReference>
<dbReference type="EMBL" id="JAFHLB010000009">
    <property type="protein sequence ID" value="MBN3577776.1"/>
    <property type="molecule type" value="Genomic_DNA"/>
</dbReference>
<evidence type="ECO:0000259" key="5">
    <source>
        <dbReference type="PROSITE" id="PS50932"/>
    </source>
</evidence>
<sequence length="340" mass="38240">MAGKKLKLADIAALAGVSKSTVSFVLNGHAKKHRIHEDTVEKVQAIAKQYHYKPSIYARALKSKQTYTVGLVIPDLANMGFANIAKRLEILCRNNGYQLLIASSDDDHEQEQQAVKSLIERQVDVLLVATCMMDDSFYQPISPSTPVIFFDRILEDSDFVNIKTNAEQATKEVVAHLALSGEECVYIGGQLNLSTSRDRFKGYQLGLKDAGVRFDDRYVYSKDYQPESGYELMALAVEDLGRPPKAVYTASYSLLEGVLRFLTEKNMLGEDIRLATFDNYDILDCLPVKIDSVEQDCELIAQTLFDYGQTILKQPEMKTGITVLPARVCYRRKFDNNFCN</sequence>
<evidence type="ECO:0000256" key="3">
    <source>
        <dbReference type="ARBA" id="ARBA00023125"/>
    </source>
</evidence>
<protein>
    <submittedName>
        <fullName evidence="6">LacI family DNA-binding transcriptional regulator</fullName>
    </submittedName>
</protein>
<dbReference type="PROSITE" id="PS50932">
    <property type="entry name" value="HTH_LACI_2"/>
    <property type="match status" value="1"/>
</dbReference>
<dbReference type="RefSeq" id="WP_206369693.1">
    <property type="nucleotide sequence ID" value="NZ_CAWPTM010000167.1"/>
</dbReference>
<name>A0ABS2ZZU9_9VIBR</name>
<reference evidence="6 7" key="1">
    <citation type="submission" date="2021-02" db="EMBL/GenBank/DDBJ databases">
        <title>Draft Genome Sequences of 5 Vibrio neptunius Strains Isolated From of Bivalve Hatcheries.</title>
        <authorList>
            <person name="Galvis F."/>
            <person name="Barja J.L."/>
            <person name="Lemos M.L."/>
            <person name="Balado M."/>
        </authorList>
    </citation>
    <scope>NUCLEOTIDE SEQUENCE [LARGE SCALE GENOMIC DNA]</scope>
    <source>
        <strain evidence="6 7">PP-145.98</strain>
    </source>
</reference>
<proteinExistence type="predicted"/>
<dbReference type="Gene3D" id="3.40.50.2300">
    <property type="match status" value="2"/>
</dbReference>
<keyword evidence="7" id="KW-1185">Reference proteome</keyword>
<dbReference type="InterPro" id="IPR010982">
    <property type="entry name" value="Lambda_DNA-bd_dom_sf"/>
</dbReference>
<evidence type="ECO:0000313" key="7">
    <source>
        <dbReference type="Proteomes" id="UP000779070"/>
    </source>
</evidence>
<accession>A0ABS2ZZU9</accession>